<dbReference type="PANTHER" id="PTHR37544">
    <property type="entry name" value="SPRAY-RELATED"/>
    <property type="match status" value="1"/>
</dbReference>
<dbReference type="InterPro" id="IPR021840">
    <property type="entry name" value="DUF3433"/>
</dbReference>
<dbReference type="PANTHER" id="PTHR37544:SF1">
    <property type="entry name" value="PHOSPHORIBOSYLAMINOIMIDAZOLE-SUCCINOCARBOXAMIDE SYNTHASE"/>
    <property type="match status" value="1"/>
</dbReference>
<protein>
    <submittedName>
        <fullName evidence="2">Uncharacterized protein</fullName>
    </submittedName>
</protein>
<accession>A0AAN7YET4</accession>
<feature type="transmembrane region" description="Helical" evidence="1">
    <location>
        <begin position="665"/>
        <end position="692"/>
    </location>
</feature>
<keyword evidence="1" id="KW-0812">Transmembrane</keyword>
<feature type="transmembrane region" description="Helical" evidence="1">
    <location>
        <begin position="38"/>
        <end position="61"/>
    </location>
</feature>
<keyword evidence="1" id="KW-1133">Transmembrane helix</keyword>
<feature type="transmembrane region" description="Helical" evidence="1">
    <location>
        <begin position="512"/>
        <end position="533"/>
    </location>
</feature>
<reference evidence="2 3" key="1">
    <citation type="submission" date="2023-08" db="EMBL/GenBank/DDBJ databases">
        <title>Black Yeasts Isolated from many extreme environments.</title>
        <authorList>
            <person name="Coleine C."/>
            <person name="Stajich J.E."/>
            <person name="Selbmann L."/>
        </authorList>
    </citation>
    <scope>NUCLEOTIDE SEQUENCE [LARGE SCALE GENOMIC DNA]</scope>
    <source>
        <strain evidence="2 3">CCFEE 5910</strain>
    </source>
</reference>
<keyword evidence="3" id="KW-1185">Reference proteome</keyword>
<dbReference type="AlphaFoldDB" id="A0AAN7YET4"/>
<evidence type="ECO:0000256" key="1">
    <source>
        <dbReference type="SAM" id="Phobius"/>
    </source>
</evidence>
<dbReference type="EMBL" id="JAVRRJ010000006">
    <property type="protein sequence ID" value="KAK5083704.1"/>
    <property type="molecule type" value="Genomic_DNA"/>
</dbReference>
<dbReference type="Proteomes" id="UP001309876">
    <property type="component" value="Unassembled WGS sequence"/>
</dbReference>
<gene>
    <name evidence="2" type="ORF">LTR05_006208</name>
</gene>
<evidence type="ECO:0000313" key="2">
    <source>
        <dbReference type="EMBL" id="KAK5083704.1"/>
    </source>
</evidence>
<name>A0AAN7YET4_9EURO</name>
<sequence length="1248" mass="137278">MTHPTQHKEFIAVSVDEVYQVDVSRTHQGSTDPVALRLPFLISLNILLVGLCISIAVLWHFSDALDGFNVGNVNHYILTYGPTAMLVWIVAAWRQIDFHTKRTAPWRALSEGPVLAKKSILLDYISSFQAAAFWTSVQNRHACVVFSILGFVLLKITTLSSTGLLELEHTPFQQLMNLTSETVIGVDRDLSNITLTSDDPSLVYTTYGILAQNLPKPLGLGEGFTYPTFSLSNGLPTNASITLQLEAFVPSYQCQQASISAVLPASNSTDPFPETLIELSSPACTFRPQNVAISSRNPRLYRCPERQLSGFVRQIECNSSVTSPSASVYHLIVMADMRYTQELNDTEAHVVLSERVNPSSWSTGIAAMSGLVCRLNYSLQPIEASFRVTNISQSLTYRTTTATDSMGLGNFNDAILGRLFTNALIDSDGLFGSRENGNYALEYPDPMLKLMALVAGGGYERLLNATTMSEAAAMVATQIAAQIGHQYLRTNASTSLPAILHTYTTRLRVNAISAWAMCAMLAAVVLVCGGLIVPKFKSPPISVVNHPVDAMMMLSSNPPLVSDILALRRSTEAQLQEALLNTNVDLVQDWSGSRRMTLHNPAKLPLRIDGVQPWWHPITVSKPILAITFLLTVLIIAVLEILQRISDRAQGFADISGQSSGWETIYLHFLPALVVLSVATMFNCVEFNVLLLSPFHRMRTASTFKESSQRLLVSQSPLFALWSSLRAGHCAAFASSSAALVSSLLTVVVSGLYNVQTISLAASLNVQPRNSFYPVWNDSATQDNGAALIATLTENLGFADPAGTHDELAFQNMQFVNTTGTNGALDTEVVKNSTLFGILPSRRADLECVTLPTTNFSSTVIQSRIVNTLRVNATYGLPSDCLFGGENGTETVIKFAYTFPFSTTINSSLFGKLLDLHVGPYDPIMGSSAGEAEPSAMNDNPIGCPSLAFVYGFTNLTDPLNITGQSQIAVEVCYQRLQKVNATFNFLNSDFEVDLAVPPLVDESTVQYVKMSNGTLSYVKDMDFSTSFQFRIQEHFDTAFVLFNSTNENPFSADKFSPVVDRFFQGSLFGRTPLPMETMKLGSEADRKDMKQAILSFYRRYMAQAMSLNFRTTLNLSDIEPENSDSDILSIMVHSARTVRRVVQHNSSKLVLQAMLGFMFICGMISLSTIRMQELLPDSANPCTIWGQLSLWAGSEWCRQKDGNQLYDTIREQEQHVQLRLGWWSLPDGTQRYGVDIVSDESLDAKFS</sequence>
<feature type="transmembrane region" description="Helical" evidence="1">
    <location>
        <begin position="73"/>
        <end position="93"/>
    </location>
</feature>
<keyword evidence="1" id="KW-0472">Membrane</keyword>
<evidence type="ECO:0000313" key="3">
    <source>
        <dbReference type="Proteomes" id="UP001309876"/>
    </source>
</evidence>
<dbReference type="Pfam" id="PF11915">
    <property type="entry name" value="DUF3433"/>
    <property type="match status" value="2"/>
</dbReference>
<feature type="transmembrane region" description="Helical" evidence="1">
    <location>
        <begin position="624"/>
        <end position="645"/>
    </location>
</feature>
<proteinExistence type="predicted"/>
<organism evidence="2 3">
    <name type="scientific">Lithohypha guttulata</name>
    <dbReference type="NCBI Taxonomy" id="1690604"/>
    <lineage>
        <taxon>Eukaryota</taxon>
        <taxon>Fungi</taxon>
        <taxon>Dikarya</taxon>
        <taxon>Ascomycota</taxon>
        <taxon>Pezizomycotina</taxon>
        <taxon>Eurotiomycetes</taxon>
        <taxon>Chaetothyriomycetidae</taxon>
        <taxon>Chaetothyriales</taxon>
        <taxon>Trichomeriaceae</taxon>
        <taxon>Lithohypha</taxon>
    </lineage>
</organism>
<comment type="caution">
    <text evidence="2">The sequence shown here is derived from an EMBL/GenBank/DDBJ whole genome shotgun (WGS) entry which is preliminary data.</text>
</comment>